<gene>
    <name evidence="1" type="ORF">AYM40_12215</name>
</gene>
<evidence type="ECO:0000313" key="2">
    <source>
        <dbReference type="Proteomes" id="UP000076852"/>
    </source>
</evidence>
<proteinExistence type="predicted"/>
<keyword evidence="2" id="KW-1185">Reference proteome</keyword>
<dbReference type="Proteomes" id="UP000076852">
    <property type="component" value="Chromosome 1"/>
</dbReference>
<name>A0A167VZY9_9BURK</name>
<dbReference type="KEGG" id="buz:AYM40_12215"/>
<accession>A0A167VZY9</accession>
<organism evidence="1 2">
    <name type="scientific">Paraburkholderia phytofirmans OLGA172</name>
    <dbReference type="NCBI Taxonomy" id="1417228"/>
    <lineage>
        <taxon>Bacteria</taxon>
        <taxon>Pseudomonadati</taxon>
        <taxon>Pseudomonadota</taxon>
        <taxon>Betaproteobacteria</taxon>
        <taxon>Burkholderiales</taxon>
        <taxon>Burkholderiaceae</taxon>
        <taxon>Paraburkholderia</taxon>
    </lineage>
</organism>
<reference evidence="1 2" key="1">
    <citation type="journal article" date="2016" name="Gene">
        <title>PacBio SMRT assembly of a complex multi-replicon genome reveals chlorocatechol degradative operon in a region of genome plasticity.</title>
        <authorList>
            <person name="Ricker N."/>
            <person name="Shen S.Y."/>
            <person name="Goordial J."/>
            <person name="Jin S."/>
            <person name="Fulthorpe R.R."/>
        </authorList>
    </citation>
    <scope>NUCLEOTIDE SEQUENCE [LARGE SCALE GENOMIC DNA]</scope>
    <source>
        <strain evidence="1 2">OLGA172</strain>
    </source>
</reference>
<sequence length="85" mass="9635">MFEERATIETHTSMAFGFVRCSNAPRAYRLVNFSGCSRFGEVVAAVARAVRPDLKASQRRYRPPKRVLRILGFKKTMKAMRLVGA</sequence>
<protein>
    <submittedName>
        <fullName evidence="1">Uncharacterized protein</fullName>
    </submittedName>
</protein>
<dbReference type="AlphaFoldDB" id="A0A167VZY9"/>
<evidence type="ECO:0000313" key="1">
    <source>
        <dbReference type="EMBL" id="ANB73043.1"/>
    </source>
</evidence>
<dbReference type="EMBL" id="CP014578">
    <property type="protein sequence ID" value="ANB73043.1"/>
    <property type="molecule type" value="Genomic_DNA"/>
</dbReference>